<proteinExistence type="predicted"/>
<name>A0A1G2SJG4_9BACT</name>
<sequence>MTTIIITFIESALPGEIERFRNALSQYLETMLPQKPEYRDVRHPIGTRATFTITVRGSIGSDVVGLKSYINALQEELAGDGKIKNLIIHDIICTI</sequence>
<dbReference type="Proteomes" id="UP000178168">
    <property type="component" value="Unassembled WGS sequence"/>
</dbReference>
<evidence type="ECO:0000313" key="2">
    <source>
        <dbReference type="Proteomes" id="UP000178168"/>
    </source>
</evidence>
<accession>A0A1G2SJG4</accession>
<dbReference type="EMBL" id="MHUZ01000028">
    <property type="protein sequence ID" value="OHA85217.1"/>
    <property type="molecule type" value="Genomic_DNA"/>
</dbReference>
<dbReference type="AlphaFoldDB" id="A0A1G2SJG4"/>
<evidence type="ECO:0000313" key="1">
    <source>
        <dbReference type="EMBL" id="OHA85217.1"/>
    </source>
</evidence>
<protein>
    <submittedName>
        <fullName evidence="1">Uncharacterized protein</fullName>
    </submittedName>
</protein>
<comment type="caution">
    <text evidence="1">The sequence shown here is derived from an EMBL/GenBank/DDBJ whole genome shotgun (WGS) entry which is preliminary data.</text>
</comment>
<dbReference type="STRING" id="1802730.A2591_03935"/>
<organism evidence="1 2">
    <name type="scientific">Candidatus Yonathbacteria bacterium RIFOXYD1_FULL_52_36</name>
    <dbReference type="NCBI Taxonomy" id="1802730"/>
    <lineage>
        <taxon>Bacteria</taxon>
        <taxon>Candidatus Yonathiibacteriota</taxon>
    </lineage>
</organism>
<gene>
    <name evidence="1" type="ORF">A2591_03935</name>
</gene>
<reference evidence="1 2" key="1">
    <citation type="journal article" date="2016" name="Nat. Commun.">
        <title>Thousands of microbial genomes shed light on interconnected biogeochemical processes in an aquifer system.</title>
        <authorList>
            <person name="Anantharaman K."/>
            <person name="Brown C.T."/>
            <person name="Hug L.A."/>
            <person name="Sharon I."/>
            <person name="Castelle C.J."/>
            <person name="Probst A.J."/>
            <person name="Thomas B.C."/>
            <person name="Singh A."/>
            <person name="Wilkins M.J."/>
            <person name="Karaoz U."/>
            <person name="Brodie E.L."/>
            <person name="Williams K.H."/>
            <person name="Hubbard S.S."/>
            <person name="Banfield J.F."/>
        </authorList>
    </citation>
    <scope>NUCLEOTIDE SEQUENCE [LARGE SCALE GENOMIC DNA]</scope>
</reference>